<keyword evidence="6 7" id="KW-0472">Membrane</keyword>
<feature type="transmembrane region" description="Helical" evidence="7">
    <location>
        <begin position="257"/>
        <end position="277"/>
    </location>
</feature>
<dbReference type="Gene3D" id="1.20.1250.20">
    <property type="entry name" value="MFS general substrate transporter like domains"/>
    <property type="match status" value="1"/>
</dbReference>
<evidence type="ECO:0008006" key="10">
    <source>
        <dbReference type="Google" id="ProtNLM"/>
    </source>
</evidence>
<feature type="transmembrane region" description="Helical" evidence="7">
    <location>
        <begin position="376"/>
        <end position="398"/>
    </location>
</feature>
<gene>
    <name evidence="8" type="ORF">A0H81_09628</name>
</gene>
<name>A0A1C7LZT7_GRIFR</name>
<dbReference type="PANTHER" id="PTHR23514">
    <property type="entry name" value="BYPASS OF STOP CODON PROTEIN 6"/>
    <property type="match status" value="1"/>
</dbReference>
<feature type="transmembrane region" description="Helical" evidence="7">
    <location>
        <begin position="309"/>
        <end position="333"/>
    </location>
</feature>
<feature type="transmembrane region" description="Helical" evidence="7">
    <location>
        <begin position="404"/>
        <end position="424"/>
    </location>
</feature>
<organism evidence="8 9">
    <name type="scientific">Grifola frondosa</name>
    <name type="common">Maitake</name>
    <name type="synonym">Polyporus frondosus</name>
    <dbReference type="NCBI Taxonomy" id="5627"/>
    <lineage>
        <taxon>Eukaryota</taxon>
        <taxon>Fungi</taxon>
        <taxon>Dikarya</taxon>
        <taxon>Basidiomycota</taxon>
        <taxon>Agaricomycotina</taxon>
        <taxon>Agaricomycetes</taxon>
        <taxon>Polyporales</taxon>
        <taxon>Grifolaceae</taxon>
        <taxon>Grifola</taxon>
    </lineage>
</organism>
<dbReference type="GO" id="GO:0016020">
    <property type="term" value="C:membrane"/>
    <property type="evidence" value="ECO:0007669"/>
    <property type="project" value="TreeGrafter"/>
</dbReference>
<evidence type="ECO:0000256" key="2">
    <source>
        <dbReference type="ARBA" id="ARBA00008335"/>
    </source>
</evidence>
<dbReference type="STRING" id="5627.A0A1C7LZT7"/>
<evidence type="ECO:0000256" key="7">
    <source>
        <dbReference type="SAM" id="Phobius"/>
    </source>
</evidence>
<evidence type="ECO:0000256" key="3">
    <source>
        <dbReference type="ARBA" id="ARBA00022448"/>
    </source>
</evidence>
<dbReference type="InterPro" id="IPR051788">
    <property type="entry name" value="MFS_Transporter"/>
</dbReference>
<comment type="caution">
    <text evidence="8">The sequence shown here is derived from an EMBL/GenBank/DDBJ whole genome shotgun (WGS) entry which is preliminary data.</text>
</comment>
<dbReference type="GO" id="GO:0012505">
    <property type="term" value="C:endomembrane system"/>
    <property type="evidence" value="ECO:0007669"/>
    <property type="project" value="UniProtKB-SubCell"/>
</dbReference>
<feature type="transmembrane region" description="Helical" evidence="7">
    <location>
        <begin position="224"/>
        <end position="245"/>
    </location>
</feature>
<dbReference type="InterPro" id="IPR036259">
    <property type="entry name" value="MFS_trans_sf"/>
</dbReference>
<evidence type="ECO:0000313" key="8">
    <source>
        <dbReference type="EMBL" id="OBZ70191.1"/>
    </source>
</evidence>
<proteinExistence type="inferred from homology"/>
<accession>A0A1C7LZT7</accession>
<comment type="similarity">
    <text evidence="2">Belongs to the major facilitator superfamily.</text>
</comment>
<evidence type="ECO:0000256" key="1">
    <source>
        <dbReference type="ARBA" id="ARBA00004127"/>
    </source>
</evidence>
<protein>
    <recommendedName>
        <fullName evidence="10">Bypass of stop codon protein 6</fullName>
    </recommendedName>
</protein>
<keyword evidence="5 7" id="KW-1133">Transmembrane helix</keyword>
<comment type="subcellular location">
    <subcellularLocation>
        <location evidence="1">Endomembrane system</location>
        <topology evidence="1">Multi-pass membrane protein</topology>
    </subcellularLocation>
</comment>
<keyword evidence="3" id="KW-0813">Transport</keyword>
<feature type="transmembrane region" description="Helical" evidence="7">
    <location>
        <begin position="345"/>
        <end position="364"/>
    </location>
</feature>
<reference evidence="8 9" key="1">
    <citation type="submission" date="2016-03" db="EMBL/GenBank/DDBJ databases">
        <title>Whole genome sequencing of Grifola frondosa 9006-11.</title>
        <authorList>
            <person name="Min B."/>
            <person name="Park H."/>
            <person name="Kim J.-G."/>
            <person name="Cho H."/>
            <person name="Oh Y.-L."/>
            <person name="Kong W.-S."/>
            <person name="Choi I.-G."/>
        </authorList>
    </citation>
    <scope>NUCLEOTIDE SEQUENCE [LARGE SCALE GENOMIC DNA]</scope>
    <source>
        <strain evidence="8 9">9006-11</strain>
    </source>
</reference>
<dbReference type="Proteomes" id="UP000092993">
    <property type="component" value="Unassembled WGS sequence"/>
</dbReference>
<dbReference type="PANTHER" id="PTHR23514:SF3">
    <property type="entry name" value="BYPASS OF STOP CODON PROTEIN 6"/>
    <property type="match status" value="1"/>
</dbReference>
<sequence>MSSRLAPLELIDDDVFHAGVEADVDTSLCHAISLSAQVEGDPHLAKIPTVDACTAVREPEAKVLARPAFTRADSTQTVLGSVTPGKPQVANVDVIQSTAVDFPPAGILAPMDGTITVGADHSYPPMAQVELAWRRDGRPPSIHREDLWDQLRKSVDTLCFYLPRIRCSRSWRWNSRSQSGPAILSTARSNPLCAHVLRILRSRMAFATQLGLCNAYFATLDKPLLWTGLLHGIYGIGAFVSPLIATAMVTRGIPYHIFYTTNIGINVPVFAAVWFAFRNLHSLPQHSAEITPANEISTSAFRATLKSRAVWSLAIFLMLYVGAEESIGGWIVSYILEVRKGSPEGASWVASCFYLGIALGRIFLPTLNMLIGERLAVILYLLCAIALECLAWFLPYLASTALCPALVGVAISTLYAAAITTGGASPA</sequence>
<evidence type="ECO:0000313" key="9">
    <source>
        <dbReference type="Proteomes" id="UP000092993"/>
    </source>
</evidence>
<evidence type="ECO:0000256" key="4">
    <source>
        <dbReference type="ARBA" id="ARBA00022692"/>
    </source>
</evidence>
<evidence type="ECO:0000256" key="6">
    <source>
        <dbReference type="ARBA" id="ARBA00023136"/>
    </source>
</evidence>
<dbReference type="EMBL" id="LUGG01000014">
    <property type="protein sequence ID" value="OBZ70191.1"/>
    <property type="molecule type" value="Genomic_DNA"/>
</dbReference>
<evidence type="ECO:0000256" key="5">
    <source>
        <dbReference type="ARBA" id="ARBA00022989"/>
    </source>
</evidence>
<keyword evidence="9" id="KW-1185">Reference proteome</keyword>
<dbReference type="SUPFAM" id="SSF103473">
    <property type="entry name" value="MFS general substrate transporter"/>
    <property type="match status" value="1"/>
</dbReference>
<dbReference type="OrthoDB" id="413079at2759"/>
<keyword evidence="4 7" id="KW-0812">Transmembrane</keyword>
<dbReference type="AlphaFoldDB" id="A0A1C7LZT7"/>